<comment type="caution">
    <text evidence="3">The sequence shown here is derived from an EMBL/GenBank/DDBJ whole genome shotgun (WGS) entry which is preliminary data.</text>
</comment>
<dbReference type="InterPro" id="IPR043128">
    <property type="entry name" value="Rev_trsase/Diguanyl_cyclase"/>
</dbReference>
<feature type="transmembrane region" description="Helical" evidence="1">
    <location>
        <begin position="268"/>
        <end position="289"/>
    </location>
</feature>
<evidence type="ECO:0000313" key="4">
    <source>
        <dbReference type="Proteomes" id="UP001501470"/>
    </source>
</evidence>
<dbReference type="Proteomes" id="UP001501470">
    <property type="component" value="Unassembled WGS sequence"/>
</dbReference>
<dbReference type="CDD" id="cd01949">
    <property type="entry name" value="GGDEF"/>
    <property type="match status" value="1"/>
</dbReference>
<dbReference type="RefSeq" id="WP_344507359.1">
    <property type="nucleotide sequence ID" value="NZ_BAAAQD010000017.1"/>
</dbReference>
<dbReference type="InterPro" id="IPR000160">
    <property type="entry name" value="GGDEF_dom"/>
</dbReference>
<name>A0ABP4MIA0_9ACTN</name>
<dbReference type="PANTHER" id="PTHR44757:SF2">
    <property type="entry name" value="BIOFILM ARCHITECTURE MAINTENANCE PROTEIN MBAA"/>
    <property type="match status" value="1"/>
</dbReference>
<feature type="transmembrane region" description="Helical" evidence="1">
    <location>
        <begin position="136"/>
        <end position="154"/>
    </location>
</feature>
<gene>
    <name evidence="3" type="ORF">GCM10009827_073170</name>
</gene>
<dbReference type="InterPro" id="IPR052155">
    <property type="entry name" value="Biofilm_reg_signaling"/>
</dbReference>
<dbReference type="InterPro" id="IPR029787">
    <property type="entry name" value="Nucleotide_cyclase"/>
</dbReference>
<evidence type="ECO:0000259" key="2">
    <source>
        <dbReference type="PROSITE" id="PS50887"/>
    </source>
</evidence>
<reference evidence="4" key="1">
    <citation type="journal article" date="2019" name="Int. J. Syst. Evol. Microbiol.">
        <title>The Global Catalogue of Microorganisms (GCM) 10K type strain sequencing project: providing services to taxonomists for standard genome sequencing and annotation.</title>
        <authorList>
            <consortium name="The Broad Institute Genomics Platform"/>
            <consortium name="The Broad Institute Genome Sequencing Center for Infectious Disease"/>
            <person name="Wu L."/>
            <person name="Ma J."/>
        </authorList>
    </citation>
    <scope>NUCLEOTIDE SEQUENCE [LARGE SCALE GENOMIC DNA]</scope>
    <source>
        <strain evidence="4">JCM 15933</strain>
    </source>
</reference>
<feature type="transmembrane region" description="Helical" evidence="1">
    <location>
        <begin position="103"/>
        <end position="124"/>
    </location>
</feature>
<organism evidence="3 4">
    <name type="scientific">Dactylosporangium maewongense</name>
    <dbReference type="NCBI Taxonomy" id="634393"/>
    <lineage>
        <taxon>Bacteria</taxon>
        <taxon>Bacillati</taxon>
        <taxon>Actinomycetota</taxon>
        <taxon>Actinomycetes</taxon>
        <taxon>Micromonosporales</taxon>
        <taxon>Micromonosporaceae</taxon>
        <taxon>Dactylosporangium</taxon>
    </lineage>
</organism>
<feature type="transmembrane region" description="Helical" evidence="1">
    <location>
        <begin position="72"/>
        <end position="91"/>
    </location>
</feature>
<accession>A0ABP4MIA0</accession>
<dbReference type="Gene3D" id="3.30.70.270">
    <property type="match status" value="1"/>
</dbReference>
<keyword evidence="1" id="KW-1133">Transmembrane helix</keyword>
<dbReference type="PANTHER" id="PTHR44757">
    <property type="entry name" value="DIGUANYLATE CYCLASE DGCP"/>
    <property type="match status" value="1"/>
</dbReference>
<protein>
    <recommendedName>
        <fullName evidence="2">GGDEF domain-containing protein</fullName>
    </recommendedName>
</protein>
<evidence type="ECO:0000313" key="3">
    <source>
        <dbReference type="EMBL" id="GAA1542925.1"/>
    </source>
</evidence>
<keyword evidence="4" id="KW-1185">Reference proteome</keyword>
<evidence type="ECO:0000256" key="1">
    <source>
        <dbReference type="SAM" id="Phobius"/>
    </source>
</evidence>
<dbReference type="EMBL" id="BAAAQD010000017">
    <property type="protein sequence ID" value="GAA1542925.1"/>
    <property type="molecule type" value="Genomic_DNA"/>
</dbReference>
<feature type="transmembrane region" description="Helical" evidence="1">
    <location>
        <begin position="7"/>
        <end position="28"/>
    </location>
</feature>
<dbReference type="Pfam" id="PF00990">
    <property type="entry name" value="GGDEF"/>
    <property type="match status" value="1"/>
</dbReference>
<keyword evidence="1" id="KW-0472">Membrane</keyword>
<feature type="transmembrane region" description="Helical" evidence="1">
    <location>
        <begin position="34"/>
        <end position="52"/>
    </location>
</feature>
<dbReference type="SUPFAM" id="SSF55073">
    <property type="entry name" value="Nucleotide cyclase"/>
    <property type="match status" value="1"/>
</dbReference>
<feature type="domain" description="GGDEF" evidence="2">
    <location>
        <begin position="366"/>
        <end position="497"/>
    </location>
</feature>
<dbReference type="SMART" id="SM00267">
    <property type="entry name" value="GGDEF"/>
    <property type="match status" value="1"/>
</dbReference>
<feature type="transmembrane region" description="Helical" evidence="1">
    <location>
        <begin position="174"/>
        <end position="197"/>
    </location>
</feature>
<dbReference type="NCBIfam" id="TIGR00254">
    <property type="entry name" value="GGDEF"/>
    <property type="match status" value="1"/>
</dbReference>
<dbReference type="PROSITE" id="PS50887">
    <property type="entry name" value="GGDEF"/>
    <property type="match status" value="1"/>
</dbReference>
<proteinExistence type="predicted"/>
<sequence>MRLSRGVGALLPAGAVLAVLAVLAGLLLPPDASRPVTVLADLGLLGALTFVVHRTSRVPGVPPAAARFWVSLARALLVYAIGMAVDLAALLTTSVSGRSVSMYGAQLVYPVAGVFTMYAVFRYPTVTHSRSQKLRVGLDAGIVLVGTAAFIWYFTVSSHWAPDLGWLSLSETLALPVTVLVAGFGVLRVALVGAGLLTRPTLACYAACITLSGVATALPIGQEEAPIAPTVLLLLAQLSSLTGAVLQHQASVAGTVPPLARRDRPFSVLPYGASAAAFGLLVAVVGPGLDWRRGGVLAGTGVLLVLVATRQLAALHENNRLLTQNRALTEQLRHQAWHDELTGLANRASFSRHVDEAIERFTATGDDTALLLIDLDGFKAVNDTFGHVVGDQLLCDVAGRLTREAGDDAVVCRLGGDEFVVLTGQTGGRAAGLASRLVQAVAAHAVIGGNPVRVGASIGIAAVSDAPGGAADLLRRADTAMYAVKSAGKNSWRLSDTPAPAPAPVS</sequence>
<keyword evidence="1" id="KW-0812">Transmembrane</keyword>